<dbReference type="Proteomes" id="UP000595897">
    <property type="component" value="Chromosome"/>
</dbReference>
<dbReference type="PROSITE" id="PS51257">
    <property type="entry name" value="PROKAR_LIPOPROTEIN"/>
    <property type="match status" value="1"/>
</dbReference>
<keyword evidence="10 11" id="KW-0472">Membrane</keyword>
<name>A0A7R7EIB7_9FIRM</name>
<dbReference type="Pfam" id="PF00512">
    <property type="entry name" value="HisKA"/>
    <property type="match status" value="1"/>
</dbReference>
<dbReference type="PRINTS" id="PR01780">
    <property type="entry name" value="LANTIREGPROT"/>
</dbReference>
<reference evidence="13 14" key="1">
    <citation type="submission" date="2020-11" db="EMBL/GenBank/DDBJ databases">
        <title>Draft genome sequencing of a Lachnospiraceae strain isolated from anoxic soil subjected to BSD treatment.</title>
        <authorList>
            <person name="Uek A."/>
            <person name="Tonouchi A."/>
        </authorList>
    </citation>
    <scope>NUCLEOTIDE SEQUENCE [LARGE SCALE GENOMIC DNA]</scope>
    <source>
        <strain evidence="13 14">TB5</strain>
    </source>
</reference>
<dbReference type="SMART" id="SM00388">
    <property type="entry name" value="HisKA"/>
    <property type="match status" value="1"/>
</dbReference>
<dbReference type="InterPro" id="IPR036097">
    <property type="entry name" value="HisK_dim/P_sf"/>
</dbReference>
<comment type="catalytic activity">
    <reaction evidence="1">
        <text>ATP + protein L-histidine = ADP + protein N-phospho-L-histidine.</text>
        <dbReference type="EC" id="2.7.13.3"/>
    </reaction>
</comment>
<evidence type="ECO:0000256" key="6">
    <source>
        <dbReference type="ARBA" id="ARBA00022692"/>
    </source>
</evidence>
<dbReference type="InterPro" id="IPR050398">
    <property type="entry name" value="HssS/ArlS-like"/>
</dbReference>
<keyword evidence="14" id="KW-1185">Reference proteome</keyword>
<dbReference type="PANTHER" id="PTHR45528:SF8">
    <property type="entry name" value="HISTIDINE KINASE"/>
    <property type="match status" value="1"/>
</dbReference>
<evidence type="ECO:0000256" key="2">
    <source>
        <dbReference type="ARBA" id="ARBA00004141"/>
    </source>
</evidence>
<dbReference type="SUPFAM" id="SSF55874">
    <property type="entry name" value="ATPase domain of HSP90 chaperone/DNA topoisomerase II/histidine kinase"/>
    <property type="match status" value="1"/>
</dbReference>
<evidence type="ECO:0000259" key="12">
    <source>
        <dbReference type="PROSITE" id="PS50109"/>
    </source>
</evidence>
<organism evidence="13 14">
    <name type="scientific">Anaeromicropila herbilytica</name>
    <dbReference type="NCBI Taxonomy" id="2785025"/>
    <lineage>
        <taxon>Bacteria</taxon>
        <taxon>Bacillati</taxon>
        <taxon>Bacillota</taxon>
        <taxon>Clostridia</taxon>
        <taxon>Lachnospirales</taxon>
        <taxon>Lachnospiraceae</taxon>
        <taxon>Anaeromicropila</taxon>
    </lineage>
</organism>
<evidence type="ECO:0000256" key="5">
    <source>
        <dbReference type="ARBA" id="ARBA00022679"/>
    </source>
</evidence>
<feature type="transmembrane region" description="Helical" evidence="11">
    <location>
        <begin position="21"/>
        <end position="41"/>
    </location>
</feature>
<dbReference type="GO" id="GO:0005886">
    <property type="term" value="C:plasma membrane"/>
    <property type="evidence" value="ECO:0007669"/>
    <property type="project" value="TreeGrafter"/>
</dbReference>
<gene>
    <name evidence="13" type="ORF">bsdtb5_05540</name>
</gene>
<dbReference type="KEGG" id="ahb:bsdtb5_05540"/>
<dbReference type="SUPFAM" id="SSF47384">
    <property type="entry name" value="Homodimeric domain of signal transducing histidine kinase"/>
    <property type="match status" value="1"/>
</dbReference>
<keyword evidence="6 11" id="KW-0812">Transmembrane</keyword>
<dbReference type="PANTHER" id="PTHR45528">
    <property type="entry name" value="SENSOR HISTIDINE KINASE CPXA"/>
    <property type="match status" value="1"/>
</dbReference>
<evidence type="ECO:0000256" key="10">
    <source>
        <dbReference type="ARBA" id="ARBA00023136"/>
    </source>
</evidence>
<keyword evidence="9" id="KW-0902">Two-component regulatory system</keyword>
<dbReference type="EC" id="2.7.13.3" evidence="3"/>
<evidence type="ECO:0000256" key="3">
    <source>
        <dbReference type="ARBA" id="ARBA00012438"/>
    </source>
</evidence>
<evidence type="ECO:0000256" key="11">
    <source>
        <dbReference type="SAM" id="Phobius"/>
    </source>
</evidence>
<dbReference type="RefSeq" id="WP_271714543.1">
    <property type="nucleotide sequence ID" value="NZ_AP024169.1"/>
</dbReference>
<dbReference type="InterPro" id="IPR036890">
    <property type="entry name" value="HATPase_C_sf"/>
</dbReference>
<keyword evidence="4" id="KW-0597">Phosphoprotein</keyword>
<comment type="subcellular location">
    <subcellularLocation>
        <location evidence="2">Membrane</location>
        <topology evidence="2">Multi-pass membrane protein</topology>
    </subcellularLocation>
</comment>
<dbReference type="Gene3D" id="1.10.287.130">
    <property type="match status" value="1"/>
</dbReference>
<dbReference type="PROSITE" id="PS50109">
    <property type="entry name" value="HIS_KIN"/>
    <property type="match status" value="1"/>
</dbReference>
<protein>
    <recommendedName>
        <fullName evidence="3">histidine kinase</fullName>
        <ecNumber evidence="3">2.7.13.3</ecNumber>
    </recommendedName>
</protein>
<proteinExistence type="predicted"/>
<dbReference type="InterPro" id="IPR003661">
    <property type="entry name" value="HisK_dim/P_dom"/>
</dbReference>
<accession>A0A7R7EIB7</accession>
<dbReference type="InterPro" id="IPR005467">
    <property type="entry name" value="His_kinase_dom"/>
</dbReference>
<dbReference type="Gene3D" id="6.10.340.10">
    <property type="match status" value="1"/>
</dbReference>
<evidence type="ECO:0000256" key="9">
    <source>
        <dbReference type="ARBA" id="ARBA00023012"/>
    </source>
</evidence>
<dbReference type="InterPro" id="IPR008358">
    <property type="entry name" value="Sig_transdc_His_kin/Pase_MprB"/>
</dbReference>
<evidence type="ECO:0000313" key="14">
    <source>
        <dbReference type="Proteomes" id="UP000595897"/>
    </source>
</evidence>
<dbReference type="Gene3D" id="3.30.565.10">
    <property type="entry name" value="Histidine kinase-like ATPase, C-terminal domain"/>
    <property type="match status" value="1"/>
</dbReference>
<dbReference type="InterPro" id="IPR003594">
    <property type="entry name" value="HATPase_dom"/>
</dbReference>
<evidence type="ECO:0000256" key="4">
    <source>
        <dbReference type="ARBA" id="ARBA00022553"/>
    </source>
</evidence>
<dbReference type="Pfam" id="PF02518">
    <property type="entry name" value="HATPase_c"/>
    <property type="match status" value="1"/>
</dbReference>
<evidence type="ECO:0000256" key="7">
    <source>
        <dbReference type="ARBA" id="ARBA00022777"/>
    </source>
</evidence>
<dbReference type="EMBL" id="AP024169">
    <property type="protein sequence ID" value="BCN29259.1"/>
    <property type="molecule type" value="Genomic_DNA"/>
</dbReference>
<dbReference type="SMART" id="SM00387">
    <property type="entry name" value="HATPase_c"/>
    <property type="match status" value="1"/>
</dbReference>
<dbReference type="AlphaFoldDB" id="A0A7R7EIB7"/>
<feature type="domain" description="Histidine kinase" evidence="12">
    <location>
        <begin position="149"/>
        <end position="364"/>
    </location>
</feature>
<feature type="transmembrane region" description="Helical" evidence="11">
    <location>
        <begin position="53"/>
        <end position="79"/>
    </location>
</feature>
<evidence type="ECO:0000256" key="8">
    <source>
        <dbReference type="ARBA" id="ARBA00022989"/>
    </source>
</evidence>
<keyword evidence="8 11" id="KW-1133">Transmembrane helix</keyword>
<keyword evidence="5" id="KW-0808">Transferase</keyword>
<dbReference type="GO" id="GO:0000155">
    <property type="term" value="F:phosphorelay sensor kinase activity"/>
    <property type="evidence" value="ECO:0007669"/>
    <property type="project" value="InterPro"/>
</dbReference>
<evidence type="ECO:0000256" key="1">
    <source>
        <dbReference type="ARBA" id="ARBA00000085"/>
    </source>
</evidence>
<dbReference type="CDD" id="cd00082">
    <property type="entry name" value="HisKA"/>
    <property type="match status" value="1"/>
</dbReference>
<sequence length="365" mass="41311">MGKLNRIKKSKKTLTSMVVKAVYGIGCSILTLTACILLYLSAVQNHKLLTPEIYVRVINVIVIGYIIVVIFLTILFPILTSRKIKKKGQTIINVVEKIKSRNLDFEITPSGVKEIDQILSSMDDMRLALKQSLENEWRMEHNRKQQISALTHDLKTPITILKGNLELMQTRELDNLCKDYLQDAKGSLEQMELYLNQLLEMTRAERGYHIHKENVDIARFIEQTVSPLSRIASEKRITILTELVEKDIVVAVDSILFERVINNLITNAIDFTPADGCIKIILNRIEDYAMITIKDTGTGFSNNTLKHGTEQFYMEDASRGRKNHYGLGLFIADSIVKQHSGIMKLANDEGTGGAKVIIQIPILKE</sequence>
<keyword evidence="7" id="KW-0418">Kinase</keyword>
<evidence type="ECO:0000313" key="13">
    <source>
        <dbReference type="EMBL" id="BCN29259.1"/>
    </source>
</evidence>